<dbReference type="InterPro" id="IPR029052">
    <property type="entry name" value="Metallo-depent_PP-like"/>
</dbReference>
<dbReference type="InterPro" id="IPR050126">
    <property type="entry name" value="Ap4A_hydrolase"/>
</dbReference>
<dbReference type="InterPro" id="IPR004843">
    <property type="entry name" value="Calcineurin-like_PHP"/>
</dbReference>
<organism evidence="2">
    <name type="scientific">Ignavibacterium album</name>
    <dbReference type="NCBI Taxonomy" id="591197"/>
    <lineage>
        <taxon>Bacteria</taxon>
        <taxon>Pseudomonadati</taxon>
        <taxon>Ignavibacteriota</taxon>
        <taxon>Ignavibacteria</taxon>
        <taxon>Ignavibacteriales</taxon>
        <taxon>Ignavibacteriaceae</taxon>
        <taxon>Ignavibacterium</taxon>
    </lineage>
</organism>
<protein>
    <submittedName>
        <fullName evidence="2">Diadenosine tetraphosphatase</fullName>
    </submittedName>
</protein>
<dbReference type="PRINTS" id="PR00114">
    <property type="entry name" value="STPHPHTASE"/>
</dbReference>
<dbReference type="PANTHER" id="PTHR42850:SF4">
    <property type="entry name" value="ZINC-DEPENDENT ENDOPOLYPHOSPHATASE"/>
    <property type="match status" value="1"/>
</dbReference>
<dbReference type="PANTHER" id="PTHR42850">
    <property type="entry name" value="METALLOPHOSPHOESTERASE"/>
    <property type="match status" value="1"/>
</dbReference>
<gene>
    <name evidence="2" type="ORF">ENS31_04395</name>
</gene>
<dbReference type="InterPro" id="IPR006186">
    <property type="entry name" value="Ser/Thr-sp_prot-phosphatase"/>
</dbReference>
<reference evidence="2" key="1">
    <citation type="journal article" date="2020" name="mSystems">
        <title>Genome- and Community-Level Interaction Insights into Carbon Utilization and Element Cycling Functions of Hydrothermarchaeota in Hydrothermal Sediment.</title>
        <authorList>
            <person name="Zhou Z."/>
            <person name="Liu Y."/>
            <person name="Xu W."/>
            <person name="Pan J."/>
            <person name="Luo Z.H."/>
            <person name="Li M."/>
        </authorList>
    </citation>
    <scope>NUCLEOTIDE SEQUENCE [LARGE SCALE GENOMIC DNA]</scope>
    <source>
        <strain evidence="2">SpSt-479</strain>
    </source>
</reference>
<dbReference type="Gene3D" id="3.60.21.10">
    <property type="match status" value="1"/>
</dbReference>
<dbReference type="AlphaFoldDB" id="A0A7V2ZJ36"/>
<comment type="caution">
    <text evidence="2">The sequence shown here is derived from an EMBL/GenBank/DDBJ whole genome shotgun (WGS) entry which is preliminary data.</text>
</comment>
<evidence type="ECO:0000313" key="2">
    <source>
        <dbReference type="EMBL" id="HFI90758.1"/>
    </source>
</evidence>
<feature type="domain" description="Calcineurin-like phosphoesterase" evidence="1">
    <location>
        <begin position="2"/>
        <end position="182"/>
    </location>
</feature>
<accession>A0A7V2ZJ36</accession>
<dbReference type="GO" id="GO:0005737">
    <property type="term" value="C:cytoplasm"/>
    <property type="evidence" value="ECO:0007669"/>
    <property type="project" value="TreeGrafter"/>
</dbReference>
<sequence>MVAVVGDIHGCFFTLLNLIEKLEKDYSKTEIYLVGDLVDRGKHSCEVIDFVKEKRLKFTPGNHEYMFYHYFNNPHSLFAEAWFNNGAEYTLKSYENRFERINEHLQLISEAPLFYNLKDCFISHAGISSYYNDILTADILSDDKKLDEIIRKDIAEPYSIVWSRDVLMNVGKLQVVGHTRMYEPKFIKANNVLYIDTAAISGNKLSAAIIGDNKIIEIVSVPTVSADLY</sequence>
<name>A0A7V2ZJ36_9BACT</name>
<dbReference type="SUPFAM" id="SSF56300">
    <property type="entry name" value="Metallo-dependent phosphatases"/>
    <property type="match status" value="1"/>
</dbReference>
<dbReference type="GO" id="GO:0016791">
    <property type="term" value="F:phosphatase activity"/>
    <property type="evidence" value="ECO:0007669"/>
    <property type="project" value="TreeGrafter"/>
</dbReference>
<dbReference type="EMBL" id="DSUJ01000008">
    <property type="protein sequence ID" value="HFI90758.1"/>
    <property type="molecule type" value="Genomic_DNA"/>
</dbReference>
<proteinExistence type="predicted"/>
<dbReference type="Pfam" id="PF00149">
    <property type="entry name" value="Metallophos"/>
    <property type="match status" value="1"/>
</dbReference>
<evidence type="ECO:0000259" key="1">
    <source>
        <dbReference type="Pfam" id="PF00149"/>
    </source>
</evidence>